<organism evidence="13 14">
    <name type="scientific">Actinoplanes lutulentus</name>
    <dbReference type="NCBI Taxonomy" id="1287878"/>
    <lineage>
        <taxon>Bacteria</taxon>
        <taxon>Bacillati</taxon>
        <taxon>Actinomycetota</taxon>
        <taxon>Actinomycetes</taxon>
        <taxon>Micromonosporales</taxon>
        <taxon>Micromonosporaceae</taxon>
        <taxon>Actinoplanes</taxon>
    </lineage>
</organism>
<dbReference type="AlphaFoldDB" id="A0A327YY17"/>
<dbReference type="SUPFAM" id="SSF56112">
    <property type="entry name" value="Protein kinase-like (PK-like)"/>
    <property type="match status" value="1"/>
</dbReference>
<evidence type="ECO:0000256" key="7">
    <source>
        <dbReference type="ARBA" id="ARBA00047899"/>
    </source>
</evidence>
<comment type="catalytic activity">
    <reaction evidence="8">
        <text>L-seryl-[protein] + ATP = O-phospho-L-seryl-[protein] + ADP + H(+)</text>
        <dbReference type="Rhea" id="RHEA:17989"/>
        <dbReference type="Rhea" id="RHEA-COMP:9863"/>
        <dbReference type="Rhea" id="RHEA-COMP:11604"/>
        <dbReference type="ChEBI" id="CHEBI:15378"/>
        <dbReference type="ChEBI" id="CHEBI:29999"/>
        <dbReference type="ChEBI" id="CHEBI:30616"/>
        <dbReference type="ChEBI" id="CHEBI:83421"/>
        <dbReference type="ChEBI" id="CHEBI:456216"/>
        <dbReference type="EC" id="2.7.11.1"/>
    </reaction>
</comment>
<comment type="catalytic activity">
    <reaction evidence="7">
        <text>L-threonyl-[protein] + ATP = O-phospho-L-threonyl-[protein] + ADP + H(+)</text>
        <dbReference type="Rhea" id="RHEA:46608"/>
        <dbReference type="Rhea" id="RHEA-COMP:11060"/>
        <dbReference type="Rhea" id="RHEA-COMP:11605"/>
        <dbReference type="ChEBI" id="CHEBI:15378"/>
        <dbReference type="ChEBI" id="CHEBI:30013"/>
        <dbReference type="ChEBI" id="CHEBI:30616"/>
        <dbReference type="ChEBI" id="CHEBI:61977"/>
        <dbReference type="ChEBI" id="CHEBI:456216"/>
        <dbReference type="EC" id="2.7.11.1"/>
    </reaction>
</comment>
<dbReference type="RefSeq" id="WP_181558237.1">
    <property type="nucleotide sequence ID" value="NZ_JACHWI010000006.1"/>
</dbReference>
<dbReference type="InterPro" id="IPR017441">
    <property type="entry name" value="Protein_kinase_ATP_BS"/>
</dbReference>
<reference evidence="13 14" key="1">
    <citation type="submission" date="2018-06" db="EMBL/GenBank/DDBJ databases">
        <title>Genomic Encyclopedia of Type Strains, Phase III (KMG-III): the genomes of soil and plant-associated and newly described type strains.</title>
        <authorList>
            <person name="Whitman W."/>
        </authorList>
    </citation>
    <scope>NUCLEOTIDE SEQUENCE [LARGE SCALE GENOMIC DNA]</scope>
    <source>
        <strain evidence="13 14">CGMCC 4.7090</strain>
    </source>
</reference>
<keyword evidence="11" id="KW-1133">Transmembrane helix</keyword>
<dbReference type="PROSITE" id="PS00107">
    <property type="entry name" value="PROTEIN_KINASE_ATP"/>
    <property type="match status" value="1"/>
</dbReference>
<feature type="transmembrane region" description="Helical" evidence="11">
    <location>
        <begin position="329"/>
        <end position="349"/>
    </location>
</feature>
<keyword evidence="2 13" id="KW-0723">Serine/threonine-protein kinase</keyword>
<dbReference type="PANTHER" id="PTHR43289:SF6">
    <property type="entry name" value="SERINE_THREONINE-PROTEIN KINASE NEKL-3"/>
    <property type="match status" value="1"/>
</dbReference>
<feature type="compositionally biased region" description="Low complexity" evidence="10">
    <location>
        <begin position="357"/>
        <end position="421"/>
    </location>
</feature>
<feature type="compositionally biased region" description="Low complexity" evidence="10">
    <location>
        <begin position="310"/>
        <end position="320"/>
    </location>
</feature>
<feature type="region of interest" description="Disordered" evidence="10">
    <location>
        <begin position="357"/>
        <end position="437"/>
    </location>
</feature>
<evidence type="ECO:0000256" key="9">
    <source>
        <dbReference type="PROSITE-ProRule" id="PRU10141"/>
    </source>
</evidence>
<evidence type="ECO:0000259" key="12">
    <source>
        <dbReference type="PROSITE" id="PS50011"/>
    </source>
</evidence>
<name>A0A327YY17_9ACTN</name>
<accession>A0A327YY17</accession>
<evidence type="ECO:0000256" key="8">
    <source>
        <dbReference type="ARBA" id="ARBA00048679"/>
    </source>
</evidence>
<feature type="domain" description="Protein kinase" evidence="12">
    <location>
        <begin position="15"/>
        <end position="277"/>
    </location>
</feature>
<keyword evidence="11" id="KW-0472">Membrane</keyword>
<evidence type="ECO:0000256" key="3">
    <source>
        <dbReference type="ARBA" id="ARBA00022679"/>
    </source>
</evidence>
<dbReference type="Gene3D" id="1.10.510.10">
    <property type="entry name" value="Transferase(Phosphotransferase) domain 1"/>
    <property type="match status" value="1"/>
</dbReference>
<evidence type="ECO:0000313" key="13">
    <source>
        <dbReference type="EMBL" id="RAK26477.1"/>
    </source>
</evidence>
<evidence type="ECO:0000256" key="2">
    <source>
        <dbReference type="ARBA" id="ARBA00022527"/>
    </source>
</evidence>
<evidence type="ECO:0000256" key="11">
    <source>
        <dbReference type="SAM" id="Phobius"/>
    </source>
</evidence>
<dbReference type="SMART" id="SM00220">
    <property type="entry name" value="S_TKc"/>
    <property type="match status" value="1"/>
</dbReference>
<dbReference type="Proteomes" id="UP000249341">
    <property type="component" value="Unassembled WGS sequence"/>
</dbReference>
<dbReference type="InterPro" id="IPR000719">
    <property type="entry name" value="Prot_kinase_dom"/>
</dbReference>
<feature type="binding site" evidence="9">
    <location>
        <position position="44"/>
    </location>
    <ligand>
        <name>ATP</name>
        <dbReference type="ChEBI" id="CHEBI:30616"/>
    </ligand>
</feature>
<keyword evidence="3" id="KW-0808">Transferase</keyword>
<gene>
    <name evidence="13" type="ORF">B0I29_12767</name>
</gene>
<dbReference type="InterPro" id="IPR008271">
    <property type="entry name" value="Ser/Thr_kinase_AS"/>
</dbReference>
<proteinExistence type="predicted"/>
<dbReference type="CDD" id="cd14014">
    <property type="entry name" value="STKc_PknB_like"/>
    <property type="match status" value="1"/>
</dbReference>
<keyword evidence="11" id="KW-0812">Transmembrane</keyword>
<dbReference type="EMBL" id="QLMJ01000027">
    <property type="protein sequence ID" value="RAK26477.1"/>
    <property type="molecule type" value="Genomic_DNA"/>
</dbReference>
<dbReference type="PANTHER" id="PTHR43289">
    <property type="entry name" value="MITOGEN-ACTIVATED PROTEIN KINASE KINASE KINASE 20-RELATED"/>
    <property type="match status" value="1"/>
</dbReference>
<keyword evidence="5 13" id="KW-0418">Kinase</keyword>
<evidence type="ECO:0000313" key="14">
    <source>
        <dbReference type="Proteomes" id="UP000249341"/>
    </source>
</evidence>
<dbReference type="PROSITE" id="PS00108">
    <property type="entry name" value="PROTEIN_KINASE_ST"/>
    <property type="match status" value="1"/>
</dbReference>
<dbReference type="FunFam" id="3.30.200.20:FF:000035">
    <property type="entry name" value="Serine/threonine protein kinase Stk1"/>
    <property type="match status" value="1"/>
</dbReference>
<keyword evidence="14" id="KW-1185">Reference proteome</keyword>
<keyword evidence="6 9" id="KW-0067">ATP-binding</keyword>
<feature type="region of interest" description="Disordered" evidence="10">
    <location>
        <begin position="298"/>
        <end position="320"/>
    </location>
</feature>
<dbReference type="Gene3D" id="3.30.200.20">
    <property type="entry name" value="Phosphorylase Kinase, domain 1"/>
    <property type="match status" value="1"/>
</dbReference>
<keyword evidence="4 9" id="KW-0547">Nucleotide-binding</keyword>
<evidence type="ECO:0000256" key="5">
    <source>
        <dbReference type="ARBA" id="ARBA00022777"/>
    </source>
</evidence>
<sequence>MSGDTGAGRVLGGRYRLISQVGAGGMAVVWRAFDSVLAREVAVKVLAAHYADDPQSRMRVLHEARAAAALSHPNIAQVYDYGEADVDGAVIAYVVMELIRGGSLHQRLKDGPVLPRYAMRVCAEIAAALAAAHAEGLAHRDIKPGNVMLAPTGAKVVDFGIAAAIRPPQLSMGEFEVFGTPAYLAPERLLHDAVEPASDVYALGVVLYRLLAGHSPWTGETSTQMLTAHVYLDPAPLLPMFQVPGYVTDLCNRCLTKDPAQRPSAREVAAMLAHGAGMQVITDEPAAVAAQGSIDAEPSVLIRPPGSDEPTAPNPARNPARATARKIPAVYALTAAVVLVAAGATLWLMRPSDQQAAASAPTSSAASPGPAPSRPADAPRAPTSADPGVAGPGAAEPGAANPTRTARITTAPPRTTAAVAPGSTPSAPISPEPVVTTTPPAVQPVERTLSSAAGSVRAVCPDAGTAQILSWTATKPYKISEGDKAAGPAPAVLFQHGKTRITMTVTCDDWVPSSTST</sequence>
<evidence type="ECO:0000256" key="6">
    <source>
        <dbReference type="ARBA" id="ARBA00022840"/>
    </source>
</evidence>
<evidence type="ECO:0000256" key="1">
    <source>
        <dbReference type="ARBA" id="ARBA00012513"/>
    </source>
</evidence>
<dbReference type="EC" id="2.7.11.1" evidence="1"/>
<comment type="caution">
    <text evidence="13">The sequence shown here is derived from an EMBL/GenBank/DDBJ whole genome shotgun (WGS) entry which is preliminary data.</text>
</comment>
<evidence type="ECO:0000256" key="10">
    <source>
        <dbReference type="SAM" id="MobiDB-lite"/>
    </source>
</evidence>
<protein>
    <recommendedName>
        <fullName evidence="1">non-specific serine/threonine protein kinase</fullName>
        <ecNumber evidence="1">2.7.11.1</ecNumber>
    </recommendedName>
</protein>
<dbReference type="PROSITE" id="PS50011">
    <property type="entry name" value="PROTEIN_KINASE_DOM"/>
    <property type="match status" value="1"/>
</dbReference>
<dbReference type="Pfam" id="PF00069">
    <property type="entry name" value="Pkinase"/>
    <property type="match status" value="1"/>
</dbReference>
<dbReference type="GO" id="GO:0005524">
    <property type="term" value="F:ATP binding"/>
    <property type="evidence" value="ECO:0007669"/>
    <property type="project" value="UniProtKB-UniRule"/>
</dbReference>
<evidence type="ECO:0000256" key="4">
    <source>
        <dbReference type="ARBA" id="ARBA00022741"/>
    </source>
</evidence>
<dbReference type="InterPro" id="IPR011009">
    <property type="entry name" value="Kinase-like_dom_sf"/>
</dbReference>
<dbReference type="GO" id="GO:0004674">
    <property type="term" value="F:protein serine/threonine kinase activity"/>
    <property type="evidence" value="ECO:0007669"/>
    <property type="project" value="UniProtKB-KW"/>
</dbReference>